<keyword evidence="2" id="KW-1185">Reference proteome</keyword>
<proteinExistence type="predicted"/>
<evidence type="ECO:0000313" key="1">
    <source>
        <dbReference type="EMBL" id="MEQ2535015.1"/>
    </source>
</evidence>
<evidence type="ECO:0008006" key="3">
    <source>
        <dbReference type="Google" id="ProtNLM"/>
    </source>
</evidence>
<comment type="caution">
    <text evidence="1">The sequence shown here is derived from an EMBL/GenBank/DDBJ whole genome shotgun (WGS) entry which is preliminary data.</text>
</comment>
<reference evidence="1 2" key="1">
    <citation type="submission" date="2024-03" db="EMBL/GenBank/DDBJ databases">
        <title>Human intestinal bacterial collection.</title>
        <authorList>
            <person name="Pauvert C."/>
            <person name="Hitch T.C.A."/>
            <person name="Clavel T."/>
        </authorList>
    </citation>
    <scope>NUCLEOTIDE SEQUENCE [LARGE SCALE GENOMIC DNA]</scope>
    <source>
        <strain evidence="1 2">CLA-JM-H10</strain>
    </source>
</reference>
<sequence length="198" mass="22810">MITEIDFKVTGEERKKLAYAIGETLGLPVKYTRTPRFDYMIGESILDKKGVFQASNEITESQLDLIIERFYTGEPLQNAIQSEDEIIEQNVLSISVPRSMFTDDKLENLQKLIEGKQTLMKHAFQAEQLDVKITDDQISFPWFPLASEPDAVNAYTEFISKLCDLAIKLKRVSLTDKEVENEKYAFRCFLLRLSTLRL</sequence>
<evidence type="ECO:0000313" key="2">
    <source>
        <dbReference type="Proteomes" id="UP001480973"/>
    </source>
</evidence>
<dbReference type="EMBL" id="JBBMES010000006">
    <property type="protein sequence ID" value="MEQ2535015.1"/>
    <property type="molecule type" value="Genomic_DNA"/>
</dbReference>
<protein>
    <recommendedName>
        <fullName evidence="3">Virulence protein</fullName>
    </recommendedName>
</protein>
<dbReference type="Proteomes" id="UP001480973">
    <property type="component" value="Unassembled WGS sequence"/>
</dbReference>
<accession>A0ABV1GNG1</accession>
<organism evidence="1 2">
    <name type="scientific">Lachnospira intestinalis</name>
    <dbReference type="NCBI Taxonomy" id="3133158"/>
    <lineage>
        <taxon>Bacteria</taxon>
        <taxon>Bacillati</taxon>
        <taxon>Bacillota</taxon>
        <taxon>Clostridia</taxon>
        <taxon>Lachnospirales</taxon>
        <taxon>Lachnospiraceae</taxon>
        <taxon>Lachnospira</taxon>
    </lineage>
</organism>
<name>A0ABV1GNG1_9FIRM</name>
<gene>
    <name evidence="1" type="ORF">WMO38_07775</name>
</gene>